<evidence type="ECO:0000313" key="11">
    <source>
        <dbReference type="Proteomes" id="UP000532440"/>
    </source>
</evidence>
<dbReference type="SUPFAM" id="SSF53850">
    <property type="entry name" value="Periplasmic binding protein-like II"/>
    <property type="match status" value="1"/>
</dbReference>
<dbReference type="Pfam" id="PF12849">
    <property type="entry name" value="PBP_like_2"/>
    <property type="match status" value="1"/>
</dbReference>
<feature type="domain" description="PBP" evidence="9">
    <location>
        <begin position="22"/>
        <end position="305"/>
    </location>
</feature>
<dbReference type="PIRSF" id="PIRSF002756">
    <property type="entry name" value="PstS"/>
    <property type="match status" value="1"/>
</dbReference>
<dbReference type="EMBL" id="JACHGB010000003">
    <property type="protein sequence ID" value="MBB5271611.1"/>
    <property type="molecule type" value="Genomic_DNA"/>
</dbReference>
<evidence type="ECO:0000256" key="6">
    <source>
        <dbReference type="ARBA" id="ARBA00022592"/>
    </source>
</evidence>
<dbReference type="RefSeq" id="WP_183966133.1">
    <property type="nucleotide sequence ID" value="NZ_BAABEW010000001.1"/>
</dbReference>
<protein>
    <recommendedName>
        <fullName evidence="4 7">Phosphate-binding protein PstS</fullName>
    </recommendedName>
</protein>
<evidence type="ECO:0000256" key="8">
    <source>
        <dbReference type="SAM" id="SignalP"/>
    </source>
</evidence>
<evidence type="ECO:0000256" key="4">
    <source>
        <dbReference type="ARBA" id="ARBA00021889"/>
    </source>
</evidence>
<comment type="function">
    <text evidence="1 7">Part of the ABC transporter complex PstSACB involved in phosphate import.</text>
</comment>
<keyword evidence="11" id="KW-1185">Reference proteome</keyword>
<keyword evidence="8" id="KW-0732">Signal</keyword>
<proteinExistence type="inferred from homology"/>
<gene>
    <name evidence="10" type="ORF">HNQ70_001621</name>
</gene>
<dbReference type="GO" id="GO:0043190">
    <property type="term" value="C:ATP-binding cassette (ABC) transporter complex"/>
    <property type="evidence" value="ECO:0007669"/>
    <property type="project" value="InterPro"/>
</dbReference>
<evidence type="ECO:0000313" key="10">
    <source>
        <dbReference type="EMBL" id="MBB5271611.1"/>
    </source>
</evidence>
<dbReference type="GO" id="GO:0035435">
    <property type="term" value="P:phosphate ion transmembrane transport"/>
    <property type="evidence" value="ECO:0007669"/>
    <property type="project" value="InterPro"/>
</dbReference>
<dbReference type="NCBIfam" id="NF008171">
    <property type="entry name" value="PRK10918.1"/>
    <property type="match status" value="1"/>
</dbReference>
<dbReference type="PANTHER" id="PTHR42996:SF1">
    <property type="entry name" value="PHOSPHATE-BINDING PROTEIN PSTS"/>
    <property type="match status" value="1"/>
</dbReference>
<dbReference type="PANTHER" id="PTHR42996">
    <property type="entry name" value="PHOSPHATE-BINDING PROTEIN PSTS"/>
    <property type="match status" value="1"/>
</dbReference>
<dbReference type="Proteomes" id="UP000532440">
    <property type="component" value="Unassembled WGS sequence"/>
</dbReference>
<keyword evidence="6 7" id="KW-0592">Phosphate transport</keyword>
<dbReference type="CDD" id="cd13565">
    <property type="entry name" value="PBP2_PstS"/>
    <property type="match status" value="1"/>
</dbReference>
<accession>A0A7W8HHM1</accession>
<organism evidence="10 11">
    <name type="scientific">Quisquiliibacterium transsilvanicum</name>
    <dbReference type="NCBI Taxonomy" id="1549638"/>
    <lineage>
        <taxon>Bacteria</taxon>
        <taxon>Pseudomonadati</taxon>
        <taxon>Pseudomonadota</taxon>
        <taxon>Betaproteobacteria</taxon>
        <taxon>Burkholderiales</taxon>
        <taxon>Burkholderiaceae</taxon>
        <taxon>Quisquiliibacterium</taxon>
    </lineage>
</organism>
<dbReference type="InterPro" id="IPR024370">
    <property type="entry name" value="PBP_domain"/>
</dbReference>
<name>A0A7W8HHM1_9BURK</name>
<feature type="chain" id="PRO_5031381763" description="Phosphate-binding protein PstS" evidence="8">
    <location>
        <begin position="24"/>
        <end position="346"/>
    </location>
</feature>
<comment type="subunit">
    <text evidence="3 7">The complex is composed of two ATP-binding proteins (PstB), two transmembrane proteins (PstC and PstA) and a solute-binding protein (PstS).</text>
</comment>
<comment type="caution">
    <text evidence="10">The sequence shown here is derived from an EMBL/GenBank/DDBJ whole genome shotgun (WGS) entry which is preliminary data.</text>
</comment>
<evidence type="ECO:0000256" key="1">
    <source>
        <dbReference type="ARBA" id="ARBA00002841"/>
    </source>
</evidence>
<feature type="signal peptide" evidence="8">
    <location>
        <begin position="1"/>
        <end position="23"/>
    </location>
</feature>
<evidence type="ECO:0000256" key="3">
    <source>
        <dbReference type="ARBA" id="ARBA00011529"/>
    </source>
</evidence>
<comment type="similarity">
    <text evidence="2 7">Belongs to the PstS family.</text>
</comment>
<dbReference type="Gene3D" id="3.40.190.10">
    <property type="entry name" value="Periplasmic binding protein-like II"/>
    <property type="match status" value="2"/>
</dbReference>
<keyword evidence="5 7" id="KW-0813">Transport</keyword>
<dbReference type="InterPro" id="IPR050962">
    <property type="entry name" value="Phosphate-bind_PstS"/>
</dbReference>
<dbReference type="InterPro" id="IPR005673">
    <property type="entry name" value="ABC_phos-bd_PstS"/>
</dbReference>
<reference evidence="10 11" key="1">
    <citation type="submission" date="2020-08" db="EMBL/GenBank/DDBJ databases">
        <title>Genomic Encyclopedia of Type Strains, Phase IV (KMG-IV): sequencing the most valuable type-strain genomes for metagenomic binning, comparative biology and taxonomic classification.</title>
        <authorList>
            <person name="Goeker M."/>
        </authorList>
    </citation>
    <scope>NUCLEOTIDE SEQUENCE [LARGE SCALE GENOMIC DNA]</scope>
    <source>
        <strain evidence="10 11">DSM 29781</strain>
    </source>
</reference>
<dbReference type="GO" id="GO:0042301">
    <property type="term" value="F:phosphate ion binding"/>
    <property type="evidence" value="ECO:0007669"/>
    <property type="project" value="InterPro"/>
</dbReference>
<evidence type="ECO:0000259" key="9">
    <source>
        <dbReference type="Pfam" id="PF12849"/>
    </source>
</evidence>
<dbReference type="NCBIfam" id="TIGR00975">
    <property type="entry name" value="3a0107s03"/>
    <property type="match status" value="1"/>
</dbReference>
<sequence>MSTITRLLAGSVLSLSAVLSAQAADITGAGATFPAPVYAKWAEAYKAATNNSLNYQAIGSGGGVKQILSKTVDFGASDDPTKGEDLAKNNLLQFPAVIGGIVPVVNLPGIAPGQMKLDGKVLAAIFRGAITKWNDPAIAALNAGVKLPSDPITLVYRSDSSGTTAGFTYYLDEVDPEFKKAVGAGKTVNWASGVGGKGNAGVAANVTKIAGSVGYVEYAYAKQNKMTHVAMINKAGKTVQPDDTAFAAAADGADWSKAPGFGISLNNQANEKAWPITSATYILMHKVADKPAQSAEALKFFRWALNSGQKLALDLDYVPLPASLVKQVEATWAGIKDASGKPVLGN</sequence>
<evidence type="ECO:0000256" key="7">
    <source>
        <dbReference type="PIRNR" id="PIRNR002756"/>
    </source>
</evidence>
<dbReference type="AlphaFoldDB" id="A0A7W8HHM1"/>
<evidence type="ECO:0000256" key="2">
    <source>
        <dbReference type="ARBA" id="ARBA00008725"/>
    </source>
</evidence>
<evidence type="ECO:0000256" key="5">
    <source>
        <dbReference type="ARBA" id="ARBA00022448"/>
    </source>
</evidence>